<dbReference type="PATRIC" id="fig|993516.3.peg.3893"/>
<evidence type="ECO:0000256" key="1">
    <source>
        <dbReference type="SAM" id="MobiDB-lite"/>
    </source>
</evidence>
<feature type="region of interest" description="Disordered" evidence="1">
    <location>
        <begin position="28"/>
        <end position="60"/>
    </location>
</feature>
<comment type="caution">
    <text evidence="2">The sequence shown here is derived from an EMBL/GenBank/DDBJ whole genome shotgun (WGS) entry which is preliminary data.</text>
</comment>
<name>L7CFZ9_RHOBT</name>
<proteinExistence type="predicted"/>
<organism evidence="2 3">
    <name type="scientific">Rhodopirellula baltica SWK14</name>
    <dbReference type="NCBI Taxonomy" id="993516"/>
    <lineage>
        <taxon>Bacteria</taxon>
        <taxon>Pseudomonadati</taxon>
        <taxon>Planctomycetota</taxon>
        <taxon>Planctomycetia</taxon>
        <taxon>Pirellulales</taxon>
        <taxon>Pirellulaceae</taxon>
        <taxon>Rhodopirellula</taxon>
    </lineage>
</organism>
<dbReference type="EMBL" id="AMWG01000103">
    <property type="protein sequence ID" value="ELP32512.1"/>
    <property type="molecule type" value="Genomic_DNA"/>
</dbReference>
<gene>
    <name evidence="2" type="ORF">RBSWK_03644</name>
</gene>
<evidence type="ECO:0000313" key="2">
    <source>
        <dbReference type="EMBL" id="ELP32512.1"/>
    </source>
</evidence>
<accession>L7CFZ9</accession>
<dbReference type="AlphaFoldDB" id="L7CFZ9"/>
<protein>
    <submittedName>
        <fullName evidence="2">Uncharacterized protein</fullName>
    </submittedName>
</protein>
<feature type="compositionally biased region" description="Pro residues" evidence="1">
    <location>
        <begin position="35"/>
        <end position="44"/>
    </location>
</feature>
<dbReference type="Proteomes" id="UP000010959">
    <property type="component" value="Unassembled WGS sequence"/>
</dbReference>
<sequence>MPAERFVITERPKNSPLLPDDTIYIVRLPPATTTTPPPTPPPLGIQPGSGVAPDSDGWFA</sequence>
<reference evidence="2 3" key="1">
    <citation type="journal article" date="2013" name="Mar. Genomics">
        <title>Expression of sulfatases in Rhodopirellula baltica and the diversity of sulfatases in the genus Rhodopirellula.</title>
        <authorList>
            <person name="Wegner C.E."/>
            <person name="Richter-Heitmann T."/>
            <person name="Klindworth A."/>
            <person name="Klockow C."/>
            <person name="Richter M."/>
            <person name="Achstetter T."/>
            <person name="Glockner F.O."/>
            <person name="Harder J."/>
        </authorList>
    </citation>
    <scope>NUCLEOTIDE SEQUENCE [LARGE SCALE GENOMIC DNA]</scope>
    <source>
        <strain evidence="2 3">SWK14</strain>
    </source>
</reference>
<evidence type="ECO:0000313" key="3">
    <source>
        <dbReference type="Proteomes" id="UP000010959"/>
    </source>
</evidence>